<feature type="compositionally biased region" description="Basic and acidic residues" evidence="7">
    <location>
        <begin position="721"/>
        <end position="743"/>
    </location>
</feature>
<evidence type="ECO:0000256" key="6">
    <source>
        <dbReference type="ARBA" id="ARBA00023136"/>
    </source>
</evidence>
<dbReference type="Pfam" id="PF00520">
    <property type="entry name" value="Ion_trans"/>
    <property type="match status" value="1"/>
</dbReference>
<evidence type="ECO:0000256" key="5">
    <source>
        <dbReference type="ARBA" id="ARBA00023065"/>
    </source>
</evidence>
<dbReference type="SUPFAM" id="SSF51206">
    <property type="entry name" value="cAMP-binding domain-like"/>
    <property type="match status" value="1"/>
</dbReference>
<dbReference type="Gene3D" id="1.10.287.630">
    <property type="entry name" value="Helix hairpin bin"/>
    <property type="match status" value="1"/>
</dbReference>
<dbReference type="InterPro" id="IPR005821">
    <property type="entry name" value="Ion_trans_dom"/>
</dbReference>
<name>A0A0M0JQI3_9EUKA</name>
<evidence type="ECO:0000313" key="11">
    <source>
        <dbReference type="Proteomes" id="UP000037460"/>
    </source>
</evidence>
<dbReference type="OrthoDB" id="421226at2759"/>
<dbReference type="InterPro" id="IPR014710">
    <property type="entry name" value="RmlC-like_jellyroll"/>
</dbReference>
<dbReference type="InterPro" id="IPR050818">
    <property type="entry name" value="KCNH_animal-type"/>
</dbReference>
<evidence type="ECO:0000256" key="4">
    <source>
        <dbReference type="ARBA" id="ARBA00022989"/>
    </source>
</evidence>
<gene>
    <name evidence="10" type="ORF">Ctob_003617</name>
</gene>
<dbReference type="CDD" id="cd00038">
    <property type="entry name" value="CAP_ED"/>
    <property type="match status" value="1"/>
</dbReference>
<evidence type="ECO:0000256" key="1">
    <source>
        <dbReference type="ARBA" id="ARBA00004141"/>
    </source>
</evidence>
<evidence type="ECO:0000256" key="2">
    <source>
        <dbReference type="ARBA" id="ARBA00022448"/>
    </source>
</evidence>
<reference evidence="11" key="1">
    <citation type="journal article" date="2015" name="PLoS Genet.">
        <title>Genome Sequence and Transcriptome Analyses of Chrysochromulina tobin: Metabolic Tools for Enhanced Algal Fitness in the Prominent Order Prymnesiales (Haptophyceae).</title>
        <authorList>
            <person name="Hovde B.T."/>
            <person name="Deodato C.R."/>
            <person name="Hunsperger H.M."/>
            <person name="Ryken S.A."/>
            <person name="Yost W."/>
            <person name="Jha R.K."/>
            <person name="Patterson J."/>
            <person name="Monnat R.J. Jr."/>
            <person name="Barlow S.B."/>
            <person name="Starkenburg S.R."/>
            <person name="Cattolico R.A."/>
        </authorList>
    </citation>
    <scope>NUCLEOTIDE SEQUENCE</scope>
    <source>
        <strain evidence="11">CCMP291</strain>
    </source>
</reference>
<feature type="transmembrane region" description="Helical" evidence="8">
    <location>
        <begin position="106"/>
        <end position="127"/>
    </location>
</feature>
<dbReference type="Gene3D" id="2.60.120.10">
    <property type="entry name" value="Jelly Rolls"/>
    <property type="match status" value="1"/>
</dbReference>
<keyword evidence="4 8" id="KW-1133">Transmembrane helix</keyword>
<evidence type="ECO:0000256" key="8">
    <source>
        <dbReference type="SAM" id="Phobius"/>
    </source>
</evidence>
<dbReference type="Proteomes" id="UP000037460">
    <property type="component" value="Unassembled WGS sequence"/>
</dbReference>
<keyword evidence="6 8" id="KW-0472">Membrane</keyword>
<keyword evidence="5" id="KW-0406">Ion transport</keyword>
<feature type="region of interest" description="Disordered" evidence="7">
    <location>
        <begin position="630"/>
        <end position="743"/>
    </location>
</feature>
<feature type="transmembrane region" description="Helical" evidence="8">
    <location>
        <begin position="235"/>
        <end position="254"/>
    </location>
</feature>
<feature type="compositionally biased region" description="Polar residues" evidence="7">
    <location>
        <begin position="646"/>
        <end position="662"/>
    </location>
</feature>
<dbReference type="InterPro" id="IPR018490">
    <property type="entry name" value="cNMP-bd_dom_sf"/>
</dbReference>
<evidence type="ECO:0000256" key="3">
    <source>
        <dbReference type="ARBA" id="ARBA00022692"/>
    </source>
</evidence>
<feature type="transmembrane region" description="Helical" evidence="8">
    <location>
        <begin position="266"/>
        <end position="288"/>
    </location>
</feature>
<comment type="subcellular location">
    <subcellularLocation>
        <location evidence="1">Membrane</location>
        <topology evidence="1">Multi-pass membrane protein</topology>
    </subcellularLocation>
</comment>
<feature type="transmembrane region" description="Helical" evidence="8">
    <location>
        <begin position="181"/>
        <end position="204"/>
    </location>
</feature>
<keyword evidence="3 8" id="KW-0812">Transmembrane</keyword>
<dbReference type="PANTHER" id="PTHR10217:SF435">
    <property type="entry name" value="POTASSIUM VOLTAGE-GATED CHANNEL PROTEIN EAG"/>
    <property type="match status" value="1"/>
</dbReference>
<accession>A0A0M0JQI3</accession>
<keyword evidence="2" id="KW-0813">Transport</keyword>
<dbReference type="SUPFAM" id="SSF81324">
    <property type="entry name" value="Voltage-gated potassium channels"/>
    <property type="match status" value="1"/>
</dbReference>
<dbReference type="GO" id="GO:0042391">
    <property type="term" value="P:regulation of membrane potential"/>
    <property type="evidence" value="ECO:0007669"/>
    <property type="project" value="TreeGrafter"/>
</dbReference>
<dbReference type="InterPro" id="IPR000595">
    <property type="entry name" value="cNMP-bd_dom"/>
</dbReference>
<dbReference type="EMBL" id="JWZX01002561">
    <property type="protein sequence ID" value="KOO28498.1"/>
    <property type="molecule type" value="Genomic_DNA"/>
</dbReference>
<dbReference type="GO" id="GO:0005249">
    <property type="term" value="F:voltage-gated potassium channel activity"/>
    <property type="evidence" value="ECO:0007669"/>
    <property type="project" value="TreeGrafter"/>
</dbReference>
<comment type="caution">
    <text evidence="10">The sequence shown here is derived from an EMBL/GenBank/DDBJ whole genome shotgun (WGS) entry which is preliminary data.</text>
</comment>
<evidence type="ECO:0000313" key="10">
    <source>
        <dbReference type="EMBL" id="KOO28498.1"/>
    </source>
</evidence>
<evidence type="ECO:0000259" key="9">
    <source>
        <dbReference type="Pfam" id="PF00520"/>
    </source>
</evidence>
<evidence type="ECO:0000256" key="7">
    <source>
        <dbReference type="SAM" id="MobiDB-lite"/>
    </source>
</evidence>
<dbReference type="PANTHER" id="PTHR10217">
    <property type="entry name" value="VOLTAGE AND LIGAND GATED POTASSIUM CHANNEL"/>
    <property type="match status" value="1"/>
</dbReference>
<organism evidence="10 11">
    <name type="scientific">Chrysochromulina tobinii</name>
    <dbReference type="NCBI Taxonomy" id="1460289"/>
    <lineage>
        <taxon>Eukaryota</taxon>
        <taxon>Haptista</taxon>
        <taxon>Haptophyta</taxon>
        <taxon>Prymnesiophyceae</taxon>
        <taxon>Prymnesiales</taxon>
        <taxon>Chrysochromulinaceae</taxon>
        <taxon>Chrysochromulina</taxon>
    </lineage>
</organism>
<keyword evidence="11" id="KW-1185">Reference proteome</keyword>
<dbReference type="AlphaFoldDB" id="A0A0M0JQI3"/>
<dbReference type="GO" id="GO:0005886">
    <property type="term" value="C:plasma membrane"/>
    <property type="evidence" value="ECO:0007669"/>
    <property type="project" value="TreeGrafter"/>
</dbReference>
<protein>
    <submittedName>
        <fullName evidence="10">Voltage-gated ion channel superfamily</fullName>
    </submittedName>
</protein>
<feature type="domain" description="Ion transport" evidence="9">
    <location>
        <begin position="26"/>
        <end position="288"/>
    </location>
</feature>
<dbReference type="Gene3D" id="1.10.287.70">
    <property type="match status" value="1"/>
</dbReference>
<proteinExistence type="predicted"/>
<sequence>MIKAHEQRTKVTSWVMTPGKSAFLAFWDFPSSVALLYTLSISPFEAGFVETTVGAAAWRDPYFIANRAIDLVFLFDMILQFFIAVENQSLDIAGETLWVTSPRKIAKRYLMSWFLLDAATLFVPAYFDIATATGEMGDDAPDPSALRALRVVRLTKLVRLVRASRIYKRLLSKITLSSAQLTVLTCVTLLLVGAHLYASILGICTAMHSNKQDTWLGDAKYGYCKDDACQVSTPTLYLASFMWAVMIITGTGGTDFYPSESSEAETMLVLVLMLVGALLWTYLLALFCDMATNGEPGMTHFKQLLDSLNRHANAHQLPKEMARRIREYMYQQQPSQLSKYNEGVISCLSAGLQCEILLYVNRPWLQKVWFFQNLEPACLARLTREMSALTFAPSEIAPLQNLYVVCRGMVLYGSLILRSGAVWGDDVILTEPRYFSKRHARAISYVDTMMLNRDTLTQVIVLFPASKARLRLMMIKLALRRHIVEAARCQCTNAGDLFRHAAPGGTDGISFFSRLDKDRDMAQRSDAIIGTPKSKRQQKRWDKQKAWLTEKKRDEEAFDGTRTTILMANQIPQTQWRDAGDAPLEDDKHACIMFAMDELSQKLISMQKQHSADMQRLYRHVQGLVGGAGAAAGSQALPTGAEARRTQAQGGSPYNPSKSPSAQRWVCPDGMDKPSQVLWDDRPALGPSSKYSGTDKDRFPDSGPPTPRMGSGPPRRATSGFEHKRLGSPDLSGKSKSESFDRPLAKRVPVAAIATTGTGSNGGAVVAPLGLSQSVESTASLANHVQSAQRAWLQRFGRPPGSPRNDIVTDMRI</sequence>